<dbReference type="InterPro" id="IPR001867">
    <property type="entry name" value="OmpR/PhoB-type_DNA-bd"/>
</dbReference>
<keyword evidence="1 6" id="KW-0597">Phosphoprotein</keyword>
<protein>
    <submittedName>
        <fullName evidence="10">Response regulator transcription factor</fullName>
    </submittedName>
</protein>
<keyword evidence="5" id="KW-0804">Transcription</keyword>
<dbReference type="PROSITE" id="PS50110">
    <property type="entry name" value="RESPONSE_REGULATORY"/>
    <property type="match status" value="1"/>
</dbReference>
<dbReference type="PANTHER" id="PTHR48111:SF1">
    <property type="entry name" value="TWO-COMPONENT RESPONSE REGULATOR ORR33"/>
    <property type="match status" value="1"/>
</dbReference>
<dbReference type="Gene3D" id="1.10.10.10">
    <property type="entry name" value="Winged helix-like DNA-binding domain superfamily/Winged helix DNA-binding domain"/>
    <property type="match status" value="1"/>
</dbReference>
<dbReference type="Gene3D" id="3.40.50.2300">
    <property type="match status" value="1"/>
</dbReference>
<dbReference type="SMART" id="SM00862">
    <property type="entry name" value="Trans_reg_C"/>
    <property type="match status" value="1"/>
</dbReference>
<evidence type="ECO:0000256" key="3">
    <source>
        <dbReference type="ARBA" id="ARBA00023015"/>
    </source>
</evidence>
<accession>A0ABX8B2S8</accession>
<evidence type="ECO:0000313" key="11">
    <source>
        <dbReference type="Proteomes" id="UP000677668"/>
    </source>
</evidence>
<dbReference type="Pfam" id="PF00486">
    <property type="entry name" value="Trans_reg_C"/>
    <property type="match status" value="1"/>
</dbReference>
<dbReference type="Proteomes" id="UP000677668">
    <property type="component" value="Chromosome 1"/>
</dbReference>
<keyword evidence="2" id="KW-0902">Two-component regulatory system</keyword>
<dbReference type="EMBL" id="CP072642">
    <property type="protein sequence ID" value="QUV93406.1"/>
    <property type="molecule type" value="Genomic_DNA"/>
</dbReference>
<reference evidence="10 11" key="1">
    <citation type="submission" date="2021-03" db="EMBL/GenBank/DDBJ databases">
        <title>Genomic and phenotypic characterization of Chloracidobacterium isolates provides evidence for multiple species.</title>
        <authorList>
            <person name="Saini M.K."/>
            <person name="Costas A.M.G."/>
            <person name="Tank M."/>
            <person name="Bryant D.A."/>
        </authorList>
    </citation>
    <scope>NUCLEOTIDE SEQUENCE [LARGE SCALE GENOMIC DNA]</scope>
    <source>
        <strain evidence="10 11">N</strain>
    </source>
</reference>
<organism evidence="10 11">
    <name type="scientific">Chloracidobacterium sp. N</name>
    <dbReference type="NCBI Taxonomy" id="2821540"/>
    <lineage>
        <taxon>Bacteria</taxon>
        <taxon>Pseudomonadati</taxon>
        <taxon>Acidobacteriota</taxon>
        <taxon>Terriglobia</taxon>
        <taxon>Terriglobales</taxon>
        <taxon>Acidobacteriaceae</taxon>
        <taxon>Chloracidobacterium</taxon>
        <taxon>Chloracidobacterium aggregatum</taxon>
    </lineage>
</organism>
<dbReference type="SUPFAM" id="SSF52172">
    <property type="entry name" value="CheY-like"/>
    <property type="match status" value="1"/>
</dbReference>
<keyword evidence="11" id="KW-1185">Reference proteome</keyword>
<dbReference type="InterPro" id="IPR011006">
    <property type="entry name" value="CheY-like_superfamily"/>
</dbReference>
<feature type="modified residue" description="4-aspartylphosphate" evidence="6">
    <location>
        <position position="57"/>
    </location>
</feature>
<name>A0ABX8B2S8_9BACT</name>
<evidence type="ECO:0000256" key="4">
    <source>
        <dbReference type="ARBA" id="ARBA00023125"/>
    </source>
</evidence>
<dbReference type="CDD" id="cd00383">
    <property type="entry name" value="trans_reg_C"/>
    <property type="match status" value="1"/>
</dbReference>
<evidence type="ECO:0000259" key="8">
    <source>
        <dbReference type="PROSITE" id="PS50110"/>
    </source>
</evidence>
<evidence type="ECO:0000256" key="5">
    <source>
        <dbReference type="ARBA" id="ARBA00023163"/>
    </source>
</evidence>
<evidence type="ECO:0000256" key="6">
    <source>
        <dbReference type="PROSITE-ProRule" id="PRU00169"/>
    </source>
</evidence>
<dbReference type="PANTHER" id="PTHR48111">
    <property type="entry name" value="REGULATOR OF RPOS"/>
    <property type="match status" value="1"/>
</dbReference>
<sequence>MTEAAKTSVLIVDDDRTIRLTVGAYLSGQGFTVLEAATGREAIETATKHRPQAIILDVILPDLDGLQICRLLRECNIQSPILFLSTDTELDTRLRGFSYGGDDFLTKPFNMLELGARLQAILRRHTIVPDIEEIIVRGDLSIDVIRRRVIRNGKAIELTPTEFRILLTMARRPGQVFSRDRLLDELQDEEGYLRNVDPHIARLRAKIEPIPGRPTYVQTVWGQGYKFEYANATNP</sequence>
<evidence type="ECO:0000259" key="9">
    <source>
        <dbReference type="PROSITE" id="PS51755"/>
    </source>
</evidence>
<gene>
    <name evidence="10" type="ORF">J8C05_08500</name>
</gene>
<feature type="domain" description="OmpR/PhoB-type" evidence="9">
    <location>
        <begin position="132"/>
        <end position="229"/>
    </location>
</feature>
<feature type="DNA-binding region" description="OmpR/PhoB-type" evidence="7">
    <location>
        <begin position="132"/>
        <end position="229"/>
    </location>
</feature>
<evidence type="ECO:0000313" key="10">
    <source>
        <dbReference type="EMBL" id="QUV93406.1"/>
    </source>
</evidence>
<dbReference type="CDD" id="cd17574">
    <property type="entry name" value="REC_OmpR"/>
    <property type="match status" value="1"/>
</dbReference>
<dbReference type="SMART" id="SM00448">
    <property type="entry name" value="REC"/>
    <property type="match status" value="1"/>
</dbReference>
<dbReference type="Pfam" id="PF00072">
    <property type="entry name" value="Response_reg"/>
    <property type="match status" value="1"/>
</dbReference>
<proteinExistence type="predicted"/>
<dbReference type="InterPro" id="IPR036388">
    <property type="entry name" value="WH-like_DNA-bd_sf"/>
</dbReference>
<dbReference type="InterPro" id="IPR001789">
    <property type="entry name" value="Sig_transdc_resp-reg_receiver"/>
</dbReference>
<keyword evidence="4 7" id="KW-0238">DNA-binding</keyword>
<evidence type="ECO:0000256" key="7">
    <source>
        <dbReference type="PROSITE-ProRule" id="PRU01091"/>
    </source>
</evidence>
<keyword evidence="3" id="KW-0805">Transcription regulation</keyword>
<evidence type="ECO:0000256" key="2">
    <source>
        <dbReference type="ARBA" id="ARBA00023012"/>
    </source>
</evidence>
<dbReference type="PROSITE" id="PS51755">
    <property type="entry name" value="OMPR_PHOB"/>
    <property type="match status" value="1"/>
</dbReference>
<feature type="domain" description="Response regulatory" evidence="8">
    <location>
        <begin position="8"/>
        <end position="122"/>
    </location>
</feature>
<dbReference type="InterPro" id="IPR039420">
    <property type="entry name" value="WalR-like"/>
</dbReference>
<evidence type="ECO:0000256" key="1">
    <source>
        <dbReference type="ARBA" id="ARBA00022553"/>
    </source>
</evidence>
<dbReference type="RefSeq" id="WP_211421789.1">
    <property type="nucleotide sequence ID" value="NZ_CP072642.1"/>
</dbReference>